<accession>A0A1M6TNY4</accession>
<proteinExistence type="predicted"/>
<sequence>MRSDAAPLTCFQKGQYVQIEWLALDEAEAQRLRELGVREGCRACVMLNADKCILGLGACRLALQREVAMRLFAVPA</sequence>
<name>A0A1M6TNY4_9BACT</name>
<dbReference type="STRING" id="633813.SAMN04488087_1470"/>
<dbReference type="EMBL" id="FRAU01000004">
    <property type="protein sequence ID" value="SHK58613.1"/>
    <property type="molecule type" value="Genomic_DNA"/>
</dbReference>
<protein>
    <submittedName>
        <fullName evidence="3">Fe2+ transport system protein FeoA</fullName>
    </submittedName>
</protein>
<dbReference type="SMART" id="SM00899">
    <property type="entry name" value="FeoA"/>
    <property type="match status" value="1"/>
</dbReference>
<evidence type="ECO:0000259" key="2">
    <source>
        <dbReference type="SMART" id="SM00899"/>
    </source>
</evidence>
<dbReference type="Proteomes" id="UP000185812">
    <property type="component" value="Unassembled WGS sequence"/>
</dbReference>
<keyword evidence="1" id="KW-0408">Iron</keyword>
<dbReference type="RefSeq" id="WP_072715327.1">
    <property type="nucleotide sequence ID" value="NZ_FRAU01000004.1"/>
</dbReference>
<dbReference type="InterPro" id="IPR008988">
    <property type="entry name" value="Transcriptional_repressor_C"/>
</dbReference>
<dbReference type="InterPro" id="IPR038157">
    <property type="entry name" value="FeoA_core_dom"/>
</dbReference>
<reference evidence="4" key="1">
    <citation type="submission" date="2016-11" db="EMBL/GenBank/DDBJ databases">
        <authorList>
            <person name="Varghese N."/>
            <person name="Submissions S."/>
        </authorList>
    </citation>
    <scope>NUCLEOTIDE SEQUENCE [LARGE SCALE GENOMIC DNA]</scope>
    <source>
        <strain evidence="4">DSM 22212</strain>
    </source>
</reference>
<dbReference type="OrthoDB" id="9811076at2"/>
<dbReference type="SUPFAM" id="SSF50037">
    <property type="entry name" value="C-terminal domain of transcriptional repressors"/>
    <property type="match status" value="1"/>
</dbReference>
<feature type="domain" description="Ferrous iron transporter FeoA-like" evidence="2">
    <location>
        <begin position="6"/>
        <end position="75"/>
    </location>
</feature>
<dbReference type="InterPro" id="IPR007167">
    <property type="entry name" value="Fe-transptr_FeoA-like"/>
</dbReference>
<evidence type="ECO:0000313" key="3">
    <source>
        <dbReference type="EMBL" id="SHK58613.1"/>
    </source>
</evidence>
<organism evidence="3 4">
    <name type="scientific">Rhodothermus profundi</name>
    <dbReference type="NCBI Taxonomy" id="633813"/>
    <lineage>
        <taxon>Bacteria</taxon>
        <taxon>Pseudomonadati</taxon>
        <taxon>Rhodothermota</taxon>
        <taxon>Rhodothermia</taxon>
        <taxon>Rhodothermales</taxon>
        <taxon>Rhodothermaceae</taxon>
        <taxon>Rhodothermus</taxon>
    </lineage>
</organism>
<dbReference type="GO" id="GO:0046914">
    <property type="term" value="F:transition metal ion binding"/>
    <property type="evidence" value="ECO:0007669"/>
    <property type="project" value="InterPro"/>
</dbReference>
<keyword evidence="4" id="KW-1185">Reference proteome</keyword>
<evidence type="ECO:0000256" key="1">
    <source>
        <dbReference type="ARBA" id="ARBA00023004"/>
    </source>
</evidence>
<dbReference type="Pfam" id="PF04023">
    <property type="entry name" value="FeoA"/>
    <property type="match status" value="1"/>
</dbReference>
<dbReference type="AlphaFoldDB" id="A0A1M6TNY4"/>
<dbReference type="Gene3D" id="2.30.30.90">
    <property type="match status" value="1"/>
</dbReference>
<gene>
    <name evidence="3" type="ORF">SAMN04488087_1470</name>
</gene>
<evidence type="ECO:0000313" key="4">
    <source>
        <dbReference type="Proteomes" id="UP000185812"/>
    </source>
</evidence>